<evidence type="ECO:0000256" key="1">
    <source>
        <dbReference type="ARBA" id="ARBA00000707"/>
    </source>
</evidence>
<sequence length="547" mass="61438">MVLNPNLKEHLAHFGLKVELLDKTDKSMVEMEIDMNQRIGEWATLTESGSKLTPVFGPGFTGLQSLGNTCYLNSVVQMLMSIPSIVKIYENAKDNEFEKIKFDSSFVDNLDFQLCRLTHGMISGKYSRKPAESNINELDADDSQPGIRPTIFKDIIGKSHPDFSGSQQQDAQMFFLHLLTVLERKSNLEFPGHCLQFEVEDRIECGATGRVKYINRIEDYLPFPIPMEASINQPDVDAYLARKKAGGHDFKEEIVRPVITFDSCVKTFSTEEVVLDFHSSALNGESTFAKKTMRLKTFPDYLFIQMKKFDADPVTHQPYKLNVEVLMPDEIDLSCLKAKGGLQPGEVELEDSPSSRENKNTIVPDDAIVSQLASMGFSFEGCKKAVIYTKNSGVEAAMNWVMEHMEDSDFNEPMKEEGDGSASNEFVPSEESIATVMSMGFSATQAKHVLKKTDGNVERAVEWIFSHPDEMNEANNPAPSKKPLTDGPSKYSLQACISHMGTSHLVGHYVCHIRKDDSQWVIFNDNKVALSENPPKTLAYLYLYKRI</sequence>
<dbReference type="PROSITE" id="PS00972">
    <property type="entry name" value="USP_1"/>
    <property type="match status" value="1"/>
</dbReference>
<dbReference type="CDD" id="cd14386">
    <property type="entry name" value="UBA2_UBP5"/>
    <property type="match status" value="1"/>
</dbReference>
<protein>
    <recommendedName>
        <fullName evidence="2">ubiquitinyl hydrolase 1</fullName>
        <ecNumber evidence="2">3.4.19.12</ecNumber>
    </recommendedName>
</protein>
<comment type="catalytic activity">
    <reaction evidence="1">
        <text>Thiol-dependent hydrolysis of ester, thioester, amide, peptide and isopeptide bonds formed by the C-terminal Gly of ubiquitin (a 76-residue protein attached to proteins as an intracellular targeting signal).</text>
        <dbReference type="EC" id="3.4.19.12"/>
    </reaction>
</comment>
<feature type="domain" description="USP" evidence="4">
    <location>
        <begin position="61"/>
        <end position="547"/>
    </location>
</feature>
<dbReference type="InterPro" id="IPR015940">
    <property type="entry name" value="UBA"/>
</dbReference>
<dbReference type="SUPFAM" id="SSF54001">
    <property type="entry name" value="Cysteine proteinases"/>
    <property type="match status" value="1"/>
</dbReference>
<dbReference type="OrthoDB" id="361536at2759"/>
<feature type="domain" description="UBA" evidence="3">
    <location>
        <begin position="363"/>
        <end position="404"/>
    </location>
</feature>
<dbReference type="InterPro" id="IPR018200">
    <property type="entry name" value="USP_CS"/>
</dbReference>
<dbReference type="InterPro" id="IPR001394">
    <property type="entry name" value="Peptidase_C19_UCH"/>
</dbReference>
<accession>A0A0K2TRS4</accession>
<dbReference type="Pfam" id="PF00627">
    <property type="entry name" value="UBA"/>
    <property type="match status" value="2"/>
</dbReference>
<dbReference type="CDD" id="cd14294">
    <property type="entry name" value="UBA1_UBP5_like"/>
    <property type="match status" value="1"/>
</dbReference>
<dbReference type="PROSITE" id="PS50235">
    <property type="entry name" value="USP_3"/>
    <property type="match status" value="1"/>
</dbReference>
<keyword evidence="5" id="KW-0378">Hydrolase</keyword>
<dbReference type="InterPro" id="IPR028889">
    <property type="entry name" value="USP"/>
</dbReference>
<dbReference type="Gene3D" id="3.90.70.10">
    <property type="entry name" value="Cysteine proteinases"/>
    <property type="match status" value="1"/>
</dbReference>
<evidence type="ECO:0000256" key="2">
    <source>
        <dbReference type="ARBA" id="ARBA00012759"/>
    </source>
</evidence>
<organism evidence="5">
    <name type="scientific">Lepeophtheirus salmonis</name>
    <name type="common">Salmon louse</name>
    <name type="synonym">Caligus salmonis</name>
    <dbReference type="NCBI Taxonomy" id="72036"/>
    <lineage>
        <taxon>Eukaryota</taxon>
        <taxon>Metazoa</taxon>
        <taxon>Ecdysozoa</taxon>
        <taxon>Arthropoda</taxon>
        <taxon>Crustacea</taxon>
        <taxon>Multicrustacea</taxon>
        <taxon>Hexanauplia</taxon>
        <taxon>Copepoda</taxon>
        <taxon>Siphonostomatoida</taxon>
        <taxon>Caligidae</taxon>
        <taxon>Lepeophtheirus</taxon>
    </lineage>
</organism>
<proteinExistence type="predicted"/>
<dbReference type="PANTHER" id="PTHR21646">
    <property type="entry name" value="UBIQUITIN CARBOXYL-TERMINAL HYDROLASE"/>
    <property type="match status" value="1"/>
</dbReference>
<dbReference type="PROSITE" id="PS50030">
    <property type="entry name" value="UBA"/>
    <property type="match status" value="2"/>
</dbReference>
<dbReference type="InterPro" id="IPR009060">
    <property type="entry name" value="UBA-like_sf"/>
</dbReference>
<evidence type="ECO:0000259" key="4">
    <source>
        <dbReference type="PROSITE" id="PS50235"/>
    </source>
</evidence>
<dbReference type="EMBL" id="HACA01011367">
    <property type="protein sequence ID" value="CDW28728.1"/>
    <property type="molecule type" value="Transcribed_RNA"/>
</dbReference>
<evidence type="ECO:0000313" key="5">
    <source>
        <dbReference type="EMBL" id="CDW28728.1"/>
    </source>
</evidence>
<dbReference type="GO" id="GO:0004843">
    <property type="term" value="F:cysteine-type deubiquitinase activity"/>
    <property type="evidence" value="ECO:0007669"/>
    <property type="project" value="UniProtKB-EC"/>
</dbReference>
<name>A0A0K2TRS4_LEPSM</name>
<dbReference type="InterPro" id="IPR038765">
    <property type="entry name" value="Papain-like_cys_pep_sf"/>
</dbReference>
<dbReference type="FunFam" id="1.10.8.10:FF:000016">
    <property type="entry name" value="Ubiquitin carboxyl-terminal hydrolase"/>
    <property type="match status" value="1"/>
</dbReference>
<dbReference type="EC" id="3.4.19.12" evidence="2"/>
<dbReference type="AlphaFoldDB" id="A0A0K2TRS4"/>
<evidence type="ECO:0000259" key="3">
    <source>
        <dbReference type="PROSITE" id="PS50030"/>
    </source>
</evidence>
<dbReference type="Gene3D" id="1.10.8.10">
    <property type="entry name" value="DNA helicase RuvA subunit, C-terminal domain"/>
    <property type="match status" value="2"/>
</dbReference>
<dbReference type="PANTHER" id="PTHR21646:SF10">
    <property type="entry name" value="UBIQUITIN CARBOXYL-TERMINAL HYDROLASE 14"/>
    <property type="match status" value="1"/>
</dbReference>
<feature type="domain" description="UBA" evidence="3">
    <location>
        <begin position="427"/>
        <end position="467"/>
    </location>
</feature>
<dbReference type="SMART" id="SM00165">
    <property type="entry name" value="UBA"/>
    <property type="match status" value="2"/>
</dbReference>
<reference evidence="5" key="1">
    <citation type="submission" date="2014-05" db="EMBL/GenBank/DDBJ databases">
        <authorList>
            <person name="Chronopoulou M."/>
        </authorList>
    </citation>
    <scope>NUCLEOTIDE SEQUENCE</scope>
    <source>
        <tissue evidence="5">Whole organism</tissue>
    </source>
</reference>
<dbReference type="SUPFAM" id="SSF46934">
    <property type="entry name" value="UBA-like"/>
    <property type="match status" value="1"/>
</dbReference>
<dbReference type="Pfam" id="PF00443">
    <property type="entry name" value="UCH"/>
    <property type="match status" value="1"/>
</dbReference>
<dbReference type="InterPro" id="IPR050185">
    <property type="entry name" value="Ub_carboxyl-term_hydrolase"/>
</dbReference>
<dbReference type="GO" id="GO:0016579">
    <property type="term" value="P:protein deubiquitination"/>
    <property type="evidence" value="ECO:0007669"/>
    <property type="project" value="InterPro"/>
</dbReference>